<dbReference type="STRING" id="146018.BN2156_04062"/>
<gene>
    <name evidence="2" type="primary">espH_2</name>
    <name evidence="2" type="ORF">BN2156_04062</name>
</gene>
<sequence length="190" mass="20356">MGDFPPHHPDDDDDYDNLSALDFSYPDDGSDAAGLDALGTYDEDGVVFGDIVSDESESDVAASGGGGYLDGSVNEDENLAVPLFTVTNPPETVTVTAFMDGRVHQIELAPRVTNLTERDLAEEILVIAGLAAQQAKSAQYSFMLAGMREHGHDDAATRDFLTRDLDLLTPEQADDARAQVFSTRYGGDHG</sequence>
<dbReference type="EMBL" id="CWKH01000002">
    <property type="protein sequence ID" value="CRZ17181.1"/>
    <property type="molecule type" value="Genomic_DNA"/>
</dbReference>
<accession>A0A0H5RTS0</accession>
<feature type="compositionally biased region" description="Basic and acidic residues" evidence="1">
    <location>
        <begin position="1"/>
        <end position="10"/>
    </location>
</feature>
<evidence type="ECO:0000313" key="2">
    <source>
        <dbReference type="EMBL" id="CRZ17181.1"/>
    </source>
</evidence>
<proteinExistence type="predicted"/>
<dbReference type="RefSeq" id="WP_090516737.1">
    <property type="nucleotide sequence ID" value="NZ_CWKH01000002.1"/>
</dbReference>
<dbReference type="AlphaFoldDB" id="A0A0H5RTS0"/>
<name>A0A0H5RTS0_9MYCO</name>
<reference evidence="3" key="1">
    <citation type="submission" date="2015-07" db="EMBL/GenBank/DDBJ databases">
        <authorList>
            <person name="Urmite Genomes"/>
        </authorList>
    </citation>
    <scope>NUCLEOTIDE SEQUENCE [LARGE SCALE GENOMIC DNA]</scope>
    <source>
        <strain evidence="3">type strain: ATCC 49404</strain>
    </source>
</reference>
<keyword evidence="3" id="KW-1185">Reference proteome</keyword>
<evidence type="ECO:0000313" key="3">
    <source>
        <dbReference type="Proteomes" id="UP000199147"/>
    </source>
</evidence>
<protein>
    <submittedName>
        <fullName evidence="2">ESX-1 secretion-associated protein EspH</fullName>
    </submittedName>
</protein>
<organism evidence="2 3">
    <name type="scientific">Mycolicibacterium neworleansense</name>
    <dbReference type="NCBI Taxonomy" id="146018"/>
    <lineage>
        <taxon>Bacteria</taxon>
        <taxon>Bacillati</taxon>
        <taxon>Actinomycetota</taxon>
        <taxon>Actinomycetes</taxon>
        <taxon>Mycobacteriales</taxon>
        <taxon>Mycobacteriaceae</taxon>
        <taxon>Mycolicibacterium</taxon>
    </lineage>
</organism>
<feature type="region of interest" description="Disordered" evidence="1">
    <location>
        <begin position="1"/>
        <end position="23"/>
    </location>
</feature>
<dbReference type="Proteomes" id="UP000199147">
    <property type="component" value="Unassembled WGS sequence"/>
</dbReference>
<evidence type="ECO:0000256" key="1">
    <source>
        <dbReference type="SAM" id="MobiDB-lite"/>
    </source>
</evidence>
<dbReference type="OrthoDB" id="4641051at2"/>